<evidence type="ECO:0000256" key="1">
    <source>
        <dbReference type="SAM" id="Phobius"/>
    </source>
</evidence>
<dbReference type="RefSeq" id="WP_256394992.1">
    <property type="nucleotide sequence ID" value="NZ_JANHDJ010000001.1"/>
</dbReference>
<dbReference type="AlphaFoldDB" id="A0ABD6D5P1"/>
<dbReference type="InterPro" id="IPR012859">
    <property type="entry name" value="Pilin_N_archaeal"/>
</dbReference>
<evidence type="ECO:0000313" key="3">
    <source>
        <dbReference type="EMBL" id="MFD1641291.1"/>
    </source>
</evidence>
<dbReference type="NCBIfam" id="TIGR02537">
    <property type="entry name" value="arch_flag_Nterm"/>
    <property type="match status" value="1"/>
</dbReference>
<dbReference type="Pfam" id="PF07790">
    <property type="entry name" value="Pilin_N"/>
    <property type="match status" value="1"/>
</dbReference>
<name>A0ABD6D5P1_9EURY</name>
<sequence length="153" mass="16041">MHTGALDSGDRGASPVVGIILLVAITVILASVVGTYAFGSGGQVPGEPPQTSFSFDYDEQTNLTISHNGGENLDNDTIEVRIDRTEAYPEPDTAATNITDASGWSTPISSGDDLELYNDSGEPIAKGGDTVRIVWLDPSGGASNTLDEDEWPN</sequence>
<dbReference type="InterPro" id="IPR013373">
    <property type="entry name" value="Flagellin/pilin_N_arc"/>
</dbReference>
<proteinExistence type="predicted"/>
<evidence type="ECO:0000259" key="2">
    <source>
        <dbReference type="Pfam" id="PF07790"/>
    </source>
</evidence>
<keyword evidence="4" id="KW-1185">Reference proteome</keyword>
<keyword evidence="1" id="KW-0812">Transmembrane</keyword>
<gene>
    <name evidence="3" type="ORF">ACFSBW_05305</name>
</gene>
<dbReference type="PANTHER" id="PTHR38138">
    <property type="entry name" value="VNG6441H"/>
    <property type="match status" value="1"/>
</dbReference>
<dbReference type="EMBL" id="JBHUDM010000001">
    <property type="protein sequence ID" value="MFD1641291.1"/>
    <property type="molecule type" value="Genomic_DNA"/>
</dbReference>
<organism evidence="3 4">
    <name type="scientific">Halohasta litorea</name>
    <dbReference type="NCBI Taxonomy" id="869891"/>
    <lineage>
        <taxon>Archaea</taxon>
        <taxon>Methanobacteriati</taxon>
        <taxon>Methanobacteriota</taxon>
        <taxon>Stenosarchaea group</taxon>
        <taxon>Halobacteria</taxon>
        <taxon>Halobacteriales</taxon>
        <taxon>Haloferacaceae</taxon>
        <taxon>Halohasta</taxon>
    </lineage>
</organism>
<evidence type="ECO:0000313" key="4">
    <source>
        <dbReference type="Proteomes" id="UP001597052"/>
    </source>
</evidence>
<dbReference type="Proteomes" id="UP001597052">
    <property type="component" value="Unassembled WGS sequence"/>
</dbReference>
<reference evidence="3 4" key="1">
    <citation type="journal article" date="2019" name="Int. J. Syst. Evol. Microbiol.">
        <title>The Global Catalogue of Microorganisms (GCM) 10K type strain sequencing project: providing services to taxonomists for standard genome sequencing and annotation.</title>
        <authorList>
            <consortium name="The Broad Institute Genomics Platform"/>
            <consortium name="The Broad Institute Genome Sequencing Center for Infectious Disease"/>
            <person name="Wu L."/>
            <person name="Ma J."/>
        </authorList>
    </citation>
    <scope>NUCLEOTIDE SEQUENCE [LARGE SCALE GENOMIC DNA]</scope>
    <source>
        <strain evidence="3 4">CGMCC 1.10593</strain>
    </source>
</reference>
<feature type="transmembrane region" description="Helical" evidence="1">
    <location>
        <begin position="16"/>
        <end position="38"/>
    </location>
</feature>
<protein>
    <submittedName>
        <fullName evidence="3">Type IV pilin</fullName>
    </submittedName>
</protein>
<keyword evidence="1" id="KW-1133">Transmembrane helix</keyword>
<comment type="caution">
    <text evidence="3">The sequence shown here is derived from an EMBL/GenBank/DDBJ whole genome shotgun (WGS) entry which is preliminary data.</text>
</comment>
<keyword evidence="1" id="KW-0472">Membrane</keyword>
<dbReference type="PANTHER" id="PTHR38138:SF1">
    <property type="entry name" value="ARCHAEAL TYPE IV PILIN N-TERMINAL DOMAIN-CONTAINING PROTEIN"/>
    <property type="match status" value="1"/>
</dbReference>
<accession>A0ABD6D5P1</accession>
<feature type="domain" description="Archaeal Type IV pilin N-terminal" evidence="2">
    <location>
        <begin position="12"/>
        <end position="85"/>
    </location>
</feature>